<comment type="caution">
    <text evidence="2">The sequence shown here is derived from an EMBL/GenBank/DDBJ whole genome shotgun (WGS) entry which is preliminary data.</text>
</comment>
<evidence type="ECO:0000313" key="3">
    <source>
        <dbReference type="Proteomes" id="UP000838748"/>
    </source>
</evidence>
<proteinExistence type="predicted"/>
<evidence type="ECO:0008006" key="4">
    <source>
        <dbReference type="Google" id="ProtNLM"/>
    </source>
</evidence>
<protein>
    <recommendedName>
        <fullName evidence="4">Type IV pilin</fullName>
    </recommendedName>
</protein>
<evidence type="ECO:0000313" key="2">
    <source>
        <dbReference type="EMBL" id="CAH0538870.1"/>
    </source>
</evidence>
<gene>
    <name evidence="2" type="ORF">VMF7928_01730</name>
</gene>
<name>A0ABN8E534_9VIBR</name>
<keyword evidence="3" id="KW-1185">Reference proteome</keyword>
<reference evidence="2" key="1">
    <citation type="submission" date="2021-11" db="EMBL/GenBank/DDBJ databases">
        <authorList>
            <person name="Rodrigo-Torres L."/>
            <person name="Arahal R. D."/>
            <person name="Lucena T."/>
        </authorList>
    </citation>
    <scope>NUCLEOTIDE SEQUENCE</scope>
    <source>
        <strain evidence="2">CECT 7928</strain>
    </source>
</reference>
<sequence>MSTDKRSGRTTVKVCKYRGFSFLEILIALLCLSFATLSLTKLQVYVEKSTELAADRLQALHLVEDKLEWFRTRGASSEYSSMTPAGFSQDLVSSEEQVSDKYLMSWTSESAGLSESLKRVTVAVSWVDRFGQPQEVSLNTLIAQSSEFD</sequence>
<evidence type="ECO:0000256" key="1">
    <source>
        <dbReference type="SAM" id="Phobius"/>
    </source>
</evidence>
<feature type="transmembrane region" description="Helical" evidence="1">
    <location>
        <begin position="20"/>
        <end position="39"/>
    </location>
</feature>
<keyword evidence="1" id="KW-0472">Membrane</keyword>
<dbReference type="Proteomes" id="UP000838748">
    <property type="component" value="Unassembled WGS sequence"/>
</dbReference>
<keyword evidence="1" id="KW-0812">Transmembrane</keyword>
<organism evidence="2 3">
    <name type="scientific">Vibrio marisflavi CECT 7928</name>
    <dbReference type="NCBI Taxonomy" id="634439"/>
    <lineage>
        <taxon>Bacteria</taxon>
        <taxon>Pseudomonadati</taxon>
        <taxon>Pseudomonadota</taxon>
        <taxon>Gammaproteobacteria</taxon>
        <taxon>Vibrionales</taxon>
        <taxon>Vibrionaceae</taxon>
        <taxon>Vibrio</taxon>
    </lineage>
</organism>
<dbReference type="EMBL" id="CAKLDM010000002">
    <property type="protein sequence ID" value="CAH0538870.1"/>
    <property type="molecule type" value="Genomic_DNA"/>
</dbReference>
<accession>A0ABN8E534</accession>
<dbReference type="RefSeq" id="WP_237361068.1">
    <property type="nucleotide sequence ID" value="NZ_CAKLDM010000002.1"/>
</dbReference>
<keyword evidence="1" id="KW-1133">Transmembrane helix</keyword>